<dbReference type="PIRSF" id="PIRSF038471">
    <property type="entry name" value="MreC"/>
    <property type="match status" value="1"/>
</dbReference>
<evidence type="ECO:0000256" key="1">
    <source>
        <dbReference type="ARBA" id="ARBA00009369"/>
    </source>
</evidence>
<protein>
    <recommendedName>
        <fullName evidence="2 5">Cell shape-determining protein MreC</fullName>
    </recommendedName>
    <alternativeName>
        <fullName evidence="4 5">Cell shape protein MreC</fullName>
    </alternativeName>
</protein>
<dbReference type="InterPro" id="IPR007221">
    <property type="entry name" value="MreC"/>
</dbReference>
<name>A0A1F7VDE7_9BACT</name>
<accession>A0A1F7VDE7</accession>
<dbReference type="EMBL" id="MGEQ01000002">
    <property type="protein sequence ID" value="OGL88004.1"/>
    <property type="molecule type" value="Genomic_DNA"/>
</dbReference>
<keyword evidence="6" id="KW-1133">Transmembrane helix</keyword>
<evidence type="ECO:0000313" key="8">
    <source>
        <dbReference type="EMBL" id="OGL88004.1"/>
    </source>
</evidence>
<dbReference type="Gene3D" id="2.40.10.340">
    <property type="entry name" value="Rod shape-determining protein MreC, domain 1"/>
    <property type="match status" value="1"/>
</dbReference>
<dbReference type="PANTHER" id="PTHR34138:SF1">
    <property type="entry name" value="CELL SHAPE-DETERMINING PROTEIN MREC"/>
    <property type="match status" value="1"/>
</dbReference>
<evidence type="ECO:0000256" key="5">
    <source>
        <dbReference type="PIRNR" id="PIRNR038471"/>
    </source>
</evidence>
<sequence length="281" mass="31349">MFLSPFQPFPPFFFMPTFRTWLNVHRRFIAPALLVLFFLILFFARSLFFRSLQFIQKPFVSSGTWISNQYQSTFGACSVNPDDYERLVAERNQYAIERSEIERIKLENTTLIKELGFLKQRQLSAVPAAIISRVVSNQTSTFMVNVGSDNHIVLGSAVIVEDGMFVGKVTRVDKTQSVVTASTDFQLATGVSLLNKTRTIGIAQGAAGNLIELKFIPADEEIHPNDLVITSGLEDNVPSGLIVGVVNTVKPEPEAPFQQAIVEPLSDVRRYNHVVILVPSL</sequence>
<dbReference type="Gene3D" id="2.40.10.350">
    <property type="entry name" value="Rod shape-determining protein MreC, domain 2"/>
    <property type="match status" value="1"/>
</dbReference>
<evidence type="ECO:0000256" key="4">
    <source>
        <dbReference type="ARBA" id="ARBA00032089"/>
    </source>
</evidence>
<comment type="caution">
    <text evidence="8">The sequence shown here is derived from an EMBL/GenBank/DDBJ whole genome shotgun (WGS) entry which is preliminary data.</text>
</comment>
<evidence type="ECO:0000256" key="6">
    <source>
        <dbReference type="SAM" id="Phobius"/>
    </source>
</evidence>
<evidence type="ECO:0000259" key="7">
    <source>
        <dbReference type="Pfam" id="PF04085"/>
    </source>
</evidence>
<keyword evidence="6" id="KW-0472">Membrane</keyword>
<evidence type="ECO:0000256" key="2">
    <source>
        <dbReference type="ARBA" id="ARBA00013855"/>
    </source>
</evidence>
<dbReference type="InterPro" id="IPR055342">
    <property type="entry name" value="MreC_beta-barrel_core"/>
</dbReference>
<evidence type="ECO:0000256" key="3">
    <source>
        <dbReference type="ARBA" id="ARBA00022960"/>
    </source>
</evidence>
<comment type="similarity">
    <text evidence="1 5">Belongs to the MreC family.</text>
</comment>
<dbReference type="AlphaFoldDB" id="A0A1F7VDE7"/>
<dbReference type="PANTHER" id="PTHR34138">
    <property type="entry name" value="CELL SHAPE-DETERMINING PROTEIN MREC"/>
    <property type="match status" value="1"/>
</dbReference>
<dbReference type="GO" id="GO:0005886">
    <property type="term" value="C:plasma membrane"/>
    <property type="evidence" value="ECO:0007669"/>
    <property type="project" value="TreeGrafter"/>
</dbReference>
<dbReference type="Proteomes" id="UP000176593">
    <property type="component" value="Unassembled WGS sequence"/>
</dbReference>
<dbReference type="InterPro" id="IPR042175">
    <property type="entry name" value="Cell/Rod_MreC_2"/>
</dbReference>
<dbReference type="InterPro" id="IPR042177">
    <property type="entry name" value="Cell/Rod_1"/>
</dbReference>
<dbReference type="GO" id="GO:0008360">
    <property type="term" value="P:regulation of cell shape"/>
    <property type="evidence" value="ECO:0007669"/>
    <property type="project" value="UniProtKB-KW"/>
</dbReference>
<keyword evidence="3 5" id="KW-0133">Cell shape</keyword>
<gene>
    <name evidence="8" type="ORF">A3I41_02755</name>
</gene>
<reference evidence="8 9" key="1">
    <citation type="journal article" date="2016" name="Nat. Commun.">
        <title>Thousands of microbial genomes shed light on interconnected biogeochemical processes in an aquifer system.</title>
        <authorList>
            <person name="Anantharaman K."/>
            <person name="Brown C.T."/>
            <person name="Hug L.A."/>
            <person name="Sharon I."/>
            <person name="Castelle C.J."/>
            <person name="Probst A.J."/>
            <person name="Thomas B.C."/>
            <person name="Singh A."/>
            <person name="Wilkins M.J."/>
            <person name="Karaoz U."/>
            <person name="Brodie E.L."/>
            <person name="Williams K.H."/>
            <person name="Hubbard S.S."/>
            <person name="Banfield J.F."/>
        </authorList>
    </citation>
    <scope>NUCLEOTIDE SEQUENCE [LARGE SCALE GENOMIC DNA]</scope>
</reference>
<organism evidence="8 9">
    <name type="scientific">Candidatus Uhrbacteria bacterium RIFCSPLOWO2_02_FULL_48_18</name>
    <dbReference type="NCBI Taxonomy" id="1802408"/>
    <lineage>
        <taxon>Bacteria</taxon>
        <taxon>Candidatus Uhriibacteriota</taxon>
    </lineage>
</organism>
<proteinExistence type="inferred from homology"/>
<feature type="transmembrane region" description="Helical" evidence="6">
    <location>
        <begin position="28"/>
        <end position="48"/>
    </location>
</feature>
<feature type="domain" description="Rod shape-determining protein MreC beta-barrel core" evidence="7">
    <location>
        <begin position="130"/>
        <end position="277"/>
    </location>
</feature>
<comment type="function">
    <text evidence="5">Involved in formation and maintenance of cell shape.</text>
</comment>
<evidence type="ECO:0000313" key="9">
    <source>
        <dbReference type="Proteomes" id="UP000176593"/>
    </source>
</evidence>
<keyword evidence="6" id="KW-0812">Transmembrane</keyword>
<dbReference type="Pfam" id="PF04085">
    <property type="entry name" value="MreC"/>
    <property type="match status" value="1"/>
</dbReference>